<sequence>MAQSEDEPKEGEGVEAPAKRGGSSTDELFGFNKRKKAVGSPLCEETDDMLLHVEDSQALQEGSTAATAAADAAAAAAAFNFTPTQQTGGEPSLDDSLMALLLPDSLTAPDPSDLPSEEPAANNSSSSSGRGAGYPVSPSSSVLDVNSSKPISLPGDVGVTAAAAAAAAGGNHPVQVQNVIASGRIVVGGRASASLDLRRIAVSCRFAEYNPRKVNACIVRLRKPKCTGMIFRSGRVMVTGAQSEDAALRAARLLVKMLQAIFSPSSSSKGPSSSLLPALSDSQEGGLERKGVVAGGTEKEGCVVGMNDKEKTLLAIDDGATEETRPRAASTTEGAERERDREGGALVAVAAKDTSPSSPPPGALSKRNYSNIRLTEFAVENIVATADCGLPVRLEGLAFDHKEFCSYEPELFAG</sequence>
<reference evidence="5" key="2">
    <citation type="submission" date="2013-10" db="EMBL/GenBank/DDBJ databases">
        <authorList>
            <person name="Aslett M."/>
        </authorList>
    </citation>
    <scope>NUCLEOTIDE SEQUENCE [LARGE SCALE GENOMIC DNA]</scope>
    <source>
        <strain evidence="5">Houghton</strain>
    </source>
</reference>
<dbReference type="GO" id="GO:0003677">
    <property type="term" value="F:DNA binding"/>
    <property type="evidence" value="ECO:0007669"/>
    <property type="project" value="UniProtKB-KW"/>
</dbReference>
<dbReference type="GeneID" id="25268074"/>
<dbReference type="InterPro" id="IPR012295">
    <property type="entry name" value="TBP_dom_sf"/>
</dbReference>
<name>U6G9P6_EIMAC</name>
<protein>
    <submittedName>
        <fullName evidence="5">TATA-box binding protein, putative</fullName>
    </submittedName>
</protein>
<evidence type="ECO:0000256" key="1">
    <source>
        <dbReference type="ARBA" id="ARBA00005560"/>
    </source>
</evidence>
<proteinExistence type="inferred from homology"/>
<dbReference type="RefSeq" id="XP_013253319.1">
    <property type="nucleotide sequence ID" value="XM_013397865.1"/>
</dbReference>
<evidence type="ECO:0000313" key="6">
    <source>
        <dbReference type="Proteomes" id="UP000018050"/>
    </source>
</evidence>
<dbReference type="SUPFAM" id="SSF55945">
    <property type="entry name" value="TATA-box binding protein-like"/>
    <property type="match status" value="2"/>
</dbReference>
<dbReference type="EMBL" id="HG670307">
    <property type="protein sequence ID" value="CDI76023.1"/>
    <property type="molecule type" value="Genomic_DNA"/>
</dbReference>
<dbReference type="Pfam" id="PF00352">
    <property type="entry name" value="TBP"/>
    <property type="match status" value="2"/>
</dbReference>
<dbReference type="Gene3D" id="3.30.310.10">
    <property type="entry name" value="TATA-Binding Protein"/>
    <property type="match status" value="2"/>
</dbReference>
<gene>
    <name evidence="5" type="ORF">EAH_00000040</name>
</gene>
<feature type="region of interest" description="Disordered" evidence="4">
    <location>
        <begin position="313"/>
        <end position="342"/>
    </location>
</feature>
<keyword evidence="3" id="KW-0804">Transcription</keyword>
<feature type="compositionally biased region" description="Low complexity" evidence="4">
    <location>
        <begin position="263"/>
        <end position="282"/>
    </location>
</feature>
<comment type="similarity">
    <text evidence="1">Belongs to the TBP family.</text>
</comment>
<feature type="region of interest" description="Disordered" evidence="4">
    <location>
        <begin position="263"/>
        <end position="287"/>
    </location>
</feature>
<dbReference type="GO" id="GO:0006352">
    <property type="term" value="P:DNA-templated transcription initiation"/>
    <property type="evidence" value="ECO:0007669"/>
    <property type="project" value="InterPro"/>
</dbReference>
<accession>U6G9P6</accession>
<dbReference type="Proteomes" id="UP000018050">
    <property type="component" value="Unassembled WGS sequence"/>
</dbReference>
<dbReference type="InterPro" id="IPR000814">
    <property type="entry name" value="TBP"/>
</dbReference>
<organism evidence="5 6">
    <name type="scientific">Eimeria acervulina</name>
    <name type="common">Coccidian parasite</name>
    <dbReference type="NCBI Taxonomy" id="5801"/>
    <lineage>
        <taxon>Eukaryota</taxon>
        <taxon>Sar</taxon>
        <taxon>Alveolata</taxon>
        <taxon>Apicomplexa</taxon>
        <taxon>Conoidasida</taxon>
        <taxon>Coccidia</taxon>
        <taxon>Eucoccidiorida</taxon>
        <taxon>Eimeriorina</taxon>
        <taxon>Eimeriidae</taxon>
        <taxon>Eimeria</taxon>
    </lineage>
</organism>
<evidence type="ECO:0000256" key="4">
    <source>
        <dbReference type="SAM" id="MobiDB-lite"/>
    </source>
</evidence>
<feature type="compositionally biased region" description="Low complexity" evidence="4">
    <location>
        <begin position="117"/>
        <end position="128"/>
    </location>
</feature>
<feature type="region of interest" description="Disordered" evidence="4">
    <location>
        <begin position="1"/>
        <end position="41"/>
    </location>
</feature>
<dbReference type="VEuPathDB" id="ToxoDB:EAH_00000040"/>
<dbReference type="AlphaFoldDB" id="U6G9P6"/>
<feature type="compositionally biased region" description="Low complexity" evidence="4">
    <location>
        <begin position="135"/>
        <end position="147"/>
    </location>
</feature>
<reference evidence="5" key="1">
    <citation type="submission" date="2013-10" db="EMBL/GenBank/DDBJ databases">
        <title>Genomic analysis of the causative agents of coccidiosis in chickens.</title>
        <authorList>
            <person name="Reid A.J."/>
            <person name="Blake D."/>
            <person name="Billington K."/>
            <person name="Browne H."/>
            <person name="Dunn M."/>
            <person name="Hung S."/>
            <person name="Kawahara F."/>
            <person name="Miranda-Saavedra D."/>
            <person name="Mourier T."/>
            <person name="Nagra H."/>
            <person name="Otto T.D."/>
            <person name="Rawlings N."/>
            <person name="Sanchez A."/>
            <person name="Sanders M."/>
            <person name="Subramaniam C."/>
            <person name="Tay Y."/>
            <person name="Dear P."/>
            <person name="Doerig C."/>
            <person name="Gruber A."/>
            <person name="Parkinson J."/>
            <person name="Shirley M."/>
            <person name="Wan K.L."/>
            <person name="Berriman M."/>
            <person name="Tomley F."/>
            <person name="Pain A."/>
        </authorList>
    </citation>
    <scope>NUCLEOTIDE SEQUENCE [LARGE SCALE GENOMIC DNA]</scope>
    <source>
        <strain evidence="5">Houghton</strain>
    </source>
</reference>
<keyword evidence="6" id="KW-1185">Reference proteome</keyword>
<evidence type="ECO:0000256" key="2">
    <source>
        <dbReference type="ARBA" id="ARBA00023125"/>
    </source>
</evidence>
<dbReference type="OrthoDB" id="354655at2759"/>
<dbReference type="PANTHER" id="PTHR10126">
    <property type="entry name" value="TATA-BOX BINDING PROTEIN"/>
    <property type="match status" value="1"/>
</dbReference>
<dbReference type="PRINTS" id="PR00686">
    <property type="entry name" value="TIFACTORIID"/>
</dbReference>
<keyword evidence="2" id="KW-0238">DNA-binding</keyword>
<feature type="region of interest" description="Disordered" evidence="4">
    <location>
        <begin position="104"/>
        <end position="147"/>
    </location>
</feature>
<evidence type="ECO:0000256" key="3">
    <source>
        <dbReference type="ARBA" id="ARBA00023163"/>
    </source>
</evidence>
<evidence type="ECO:0000313" key="5">
    <source>
        <dbReference type="EMBL" id="CDI76023.1"/>
    </source>
</evidence>